<dbReference type="GO" id="GO:0005524">
    <property type="term" value="F:ATP binding"/>
    <property type="evidence" value="ECO:0007669"/>
    <property type="project" value="UniProtKB-UniRule"/>
</dbReference>
<feature type="binding site" evidence="19">
    <location>
        <position position="134"/>
    </location>
    <ligand>
        <name>glycerol</name>
        <dbReference type="ChEBI" id="CHEBI:17754"/>
    </ligand>
</feature>
<feature type="binding site" evidence="19">
    <location>
        <position position="82"/>
    </location>
    <ligand>
        <name>sn-glycerol 3-phosphate</name>
        <dbReference type="ChEBI" id="CHEBI:57597"/>
    </ligand>
</feature>
<dbReference type="InterPro" id="IPR005999">
    <property type="entry name" value="Glycerol_kin"/>
</dbReference>
<comment type="cofactor">
    <cofactor evidence="20">
        <name>Mg(2+)</name>
        <dbReference type="ChEBI" id="CHEBI:18420"/>
    </cofactor>
    <text evidence="20">Binds 1 Mg(2+) ion per subunit.</text>
</comment>
<feature type="binding site" evidence="19">
    <location>
        <position position="308"/>
    </location>
    <ligand>
        <name>ATP</name>
        <dbReference type="ChEBI" id="CHEBI:30616"/>
    </ligand>
</feature>
<comment type="catalytic activity">
    <reaction evidence="16 19">
        <text>glycerol + ATP = sn-glycerol 3-phosphate + ADP + H(+)</text>
        <dbReference type="Rhea" id="RHEA:21644"/>
        <dbReference type="ChEBI" id="CHEBI:15378"/>
        <dbReference type="ChEBI" id="CHEBI:17754"/>
        <dbReference type="ChEBI" id="CHEBI:30616"/>
        <dbReference type="ChEBI" id="CHEBI:57597"/>
        <dbReference type="ChEBI" id="CHEBI:456216"/>
        <dbReference type="EC" id="2.7.1.30"/>
    </reaction>
</comment>
<evidence type="ECO:0000256" key="11">
    <source>
        <dbReference type="ARBA" id="ARBA00022840"/>
    </source>
</evidence>
<feature type="binding site" evidence="19">
    <location>
        <position position="265"/>
    </location>
    <ligand>
        <name>ATP</name>
        <dbReference type="ChEBI" id="CHEBI:30616"/>
    </ligand>
</feature>
<feature type="binding site" evidence="19">
    <location>
        <position position="16"/>
    </location>
    <ligand>
        <name>ADP</name>
        <dbReference type="ChEBI" id="CHEBI:456216"/>
    </ligand>
</feature>
<comment type="subunit">
    <text evidence="4 20">Homodimer.</text>
</comment>
<dbReference type="InterPro" id="IPR002637">
    <property type="entry name" value="RdgB/HAM1"/>
</dbReference>
<feature type="binding site" evidence="19">
    <location>
        <position position="413"/>
    </location>
    <ligand>
        <name>ADP</name>
        <dbReference type="ChEBI" id="CHEBI:456216"/>
    </ligand>
</feature>
<keyword evidence="13 20" id="KW-0546">Nucleotide metabolism</keyword>
<evidence type="ECO:0000256" key="12">
    <source>
        <dbReference type="ARBA" id="ARBA00022842"/>
    </source>
</evidence>
<keyword evidence="11 19" id="KW-0067">ATP-binding</keyword>
<feature type="binding site" evidence="19">
    <location>
        <position position="243"/>
    </location>
    <ligand>
        <name>sn-glycerol 3-phosphate</name>
        <dbReference type="ChEBI" id="CHEBI:57597"/>
    </ligand>
</feature>
<dbReference type="InterPro" id="IPR018483">
    <property type="entry name" value="Carb_kinase_FGGY_CS"/>
</dbReference>
<comment type="catalytic activity">
    <reaction evidence="20">
        <text>ITP + H2O = IMP + diphosphate + H(+)</text>
        <dbReference type="Rhea" id="RHEA:29399"/>
        <dbReference type="ChEBI" id="CHEBI:15377"/>
        <dbReference type="ChEBI" id="CHEBI:15378"/>
        <dbReference type="ChEBI" id="CHEBI:33019"/>
        <dbReference type="ChEBI" id="CHEBI:58053"/>
        <dbReference type="ChEBI" id="CHEBI:61402"/>
        <dbReference type="EC" id="3.6.1.66"/>
    </reaction>
</comment>
<feature type="binding site" evidence="19">
    <location>
        <position position="14"/>
    </location>
    <ligand>
        <name>ATP</name>
        <dbReference type="ChEBI" id="CHEBI:30616"/>
    </ligand>
</feature>
<dbReference type="PANTHER" id="PTHR10196">
    <property type="entry name" value="SUGAR KINASE"/>
    <property type="match status" value="1"/>
</dbReference>
<accession>A0A1I7HAE6</accession>
<evidence type="ECO:0000256" key="21">
    <source>
        <dbReference type="RuleBase" id="RU003733"/>
    </source>
</evidence>
<dbReference type="GO" id="GO:0005829">
    <property type="term" value="C:cytosol"/>
    <property type="evidence" value="ECO:0007669"/>
    <property type="project" value="TreeGrafter"/>
</dbReference>
<comment type="similarity">
    <text evidence="3 19 21">Belongs to the FGGY kinase family.</text>
</comment>
<feature type="binding site" evidence="19">
    <location>
        <position position="308"/>
    </location>
    <ligand>
        <name>ADP</name>
        <dbReference type="ChEBI" id="CHEBI:456216"/>
    </ligand>
</feature>
<dbReference type="Pfam" id="PF00370">
    <property type="entry name" value="FGGY_N"/>
    <property type="match status" value="1"/>
</dbReference>
<keyword evidence="7 20" id="KW-0547">Nucleotide-binding</keyword>
<evidence type="ECO:0000256" key="5">
    <source>
        <dbReference type="ARBA" id="ARBA00022679"/>
    </source>
</evidence>
<dbReference type="FunFam" id="3.30.420.40:FF:000008">
    <property type="entry name" value="Glycerol kinase"/>
    <property type="match status" value="1"/>
</dbReference>
<dbReference type="SUPFAM" id="SSF52972">
    <property type="entry name" value="ITPase-like"/>
    <property type="match status" value="1"/>
</dbReference>
<dbReference type="GO" id="GO:0004370">
    <property type="term" value="F:glycerol kinase activity"/>
    <property type="evidence" value="ECO:0007669"/>
    <property type="project" value="UniProtKB-UniRule"/>
</dbReference>
<feature type="binding site" evidence="19">
    <location>
        <position position="134"/>
    </location>
    <ligand>
        <name>sn-glycerol 3-phosphate</name>
        <dbReference type="ChEBI" id="CHEBI:57597"/>
    </ligand>
</feature>
<dbReference type="InterPro" id="IPR029001">
    <property type="entry name" value="ITPase-like_fam"/>
</dbReference>
<dbReference type="NCBIfam" id="NF000756">
    <property type="entry name" value="PRK00047.1"/>
    <property type="match status" value="1"/>
</dbReference>
<comment type="catalytic activity">
    <reaction evidence="14 20">
        <text>dITP + H2O = dIMP + diphosphate + H(+)</text>
        <dbReference type="Rhea" id="RHEA:28342"/>
        <dbReference type="ChEBI" id="CHEBI:15377"/>
        <dbReference type="ChEBI" id="CHEBI:15378"/>
        <dbReference type="ChEBI" id="CHEBI:33019"/>
        <dbReference type="ChEBI" id="CHEBI:61194"/>
        <dbReference type="ChEBI" id="CHEBI:61382"/>
        <dbReference type="EC" id="3.6.1.66"/>
    </reaction>
</comment>
<feature type="binding site" evidence="20">
    <location>
        <begin position="698"/>
        <end position="699"/>
    </location>
    <ligand>
        <name>substrate</name>
    </ligand>
</feature>
<feature type="binding site" evidence="19">
    <location>
        <position position="265"/>
    </location>
    <ligand>
        <name>ADP</name>
        <dbReference type="ChEBI" id="CHEBI:456216"/>
    </ligand>
</feature>
<dbReference type="UniPathway" id="UPA00618">
    <property type="reaction ID" value="UER00672"/>
</dbReference>
<keyword evidence="12 20" id="KW-0460">Magnesium</keyword>
<feature type="binding site" evidence="19">
    <location>
        <position position="409"/>
    </location>
    <ligand>
        <name>ATP</name>
        <dbReference type="ChEBI" id="CHEBI:30616"/>
    </ligand>
</feature>
<keyword evidence="26" id="KW-1185">Reference proteome</keyword>
<feature type="binding site" evidence="20">
    <location>
        <position position="587"/>
    </location>
    <ligand>
        <name>Mg(2+)</name>
        <dbReference type="ChEBI" id="CHEBI:18420"/>
    </ligand>
</feature>
<evidence type="ECO:0000256" key="22">
    <source>
        <dbReference type="RuleBase" id="RU003781"/>
    </source>
</evidence>
<keyword evidence="6 20" id="KW-0479">Metal-binding</keyword>
<dbReference type="NCBIfam" id="TIGR00042">
    <property type="entry name" value="RdgB/HAM1 family non-canonical purine NTP pyrophosphatase"/>
    <property type="match status" value="1"/>
</dbReference>
<dbReference type="NCBIfam" id="NF011397">
    <property type="entry name" value="PRK14822.1"/>
    <property type="match status" value="1"/>
</dbReference>
<comment type="activity regulation">
    <text evidence="19">Activated by phosphorylation and inhibited by fructose 1,6-bisphosphate (FBP).</text>
</comment>
<comment type="similarity">
    <text evidence="2 20 22">Belongs to the HAM1 NTPase family.</text>
</comment>
<dbReference type="Pfam" id="PF01725">
    <property type="entry name" value="Ham1p_like"/>
    <property type="match status" value="1"/>
</dbReference>
<feature type="binding site" evidence="20">
    <location>
        <position position="558"/>
    </location>
    <ligand>
        <name>Mg(2+)</name>
        <dbReference type="ChEBI" id="CHEBI:18420"/>
    </ligand>
</feature>
<evidence type="ECO:0000256" key="18">
    <source>
        <dbReference type="ARBA" id="ARBA00063665"/>
    </source>
</evidence>
<dbReference type="Pfam" id="PF02782">
    <property type="entry name" value="FGGY_C"/>
    <property type="match status" value="1"/>
</dbReference>
<evidence type="ECO:0000256" key="3">
    <source>
        <dbReference type="ARBA" id="ARBA00009156"/>
    </source>
</evidence>
<sequence>MAKYVMALDAGTTSNRCILFDRSGSMVSVAQKEFRQIFPHPGWVEHDANEIWSTQVGVAVEAMAKVGATAEDIAAIGITNQRETTIVWDRKTGEPVYNAIVWQCRRTSEYADSLREKGLTEVYRQKTGLEIDAYFSATKLRWILDHVEGARERAENGELLFGTVETWLIWNLTKGKVHATDYSNASRTMMFNIHTLEWDREILRELDIPVCMLPEVRSSSEVLGYTDPRLFGAPIAIGGAAGDQQCALFGQTCFEPGDVKNTYGTGGFLLMNTGDQPVMSRNGLVTTIAWGIGGRVTYALEGSIFVAGAAIQWLRDELRLIDSAADSEYMAGKVPDTNGCYVVPAFTGLGAPYWNQYARGTIVGLSRGVNKSHIIRATLESLAYQVNDVLEAMKADSGMLSGRVKVDGGASKNNLLMQLQADISGAEVVRPACVETTALGAAYLAGLAVGFWASRDDVLRNWTEDRSFVPEISGAERQRKIGGWKRAVRCALAWADDSEEEAGRKEPEVHPEAELPETIIAASKNENKIREMEAITRGFGMRVISRRDAGVPEDFDVEEDGETFEENALKKARAIAERTGKPAIADDSGLVVDRLGGRPGVYSARFAGEPCDDEKNNDKLLEEMKGVPRAQRTCRFVSVIALVWPDGREITARGECEGHLLEERRGTGGFGYDPLFLPDGQTETFAQISQEVKNQISHRSRALAELARKLEAMKE</sequence>
<evidence type="ECO:0000256" key="8">
    <source>
        <dbReference type="ARBA" id="ARBA00022777"/>
    </source>
</evidence>
<organism evidence="25 26">
    <name type="scientific">Eubacterium pyruvativorans</name>
    <dbReference type="NCBI Taxonomy" id="155865"/>
    <lineage>
        <taxon>Bacteria</taxon>
        <taxon>Bacillati</taxon>
        <taxon>Bacillota</taxon>
        <taxon>Clostridia</taxon>
        <taxon>Eubacteriales</taxon>
        <taxon>Eubacteriaceae</taxon>
        <taxon>Eubacterium</taxon>
    </lineage>
</organism>
<feature type="active site" description="Proton acceptor" evidence="20">
    <location>
        <position position="587"/>
    </location>
</feature>
<feature type="binding site" evidence="19">
    <location>
        <position position="12"/>
    </location>
    <ligand>
        <name>sn-glycerol 3-phosphate</name>
        <dbReference type="ChEBI" id="CHEBI:57597"/>
    </ligand>
</feature>
<dbReference type="InterPro" id="IPR018485">
    <property type="entry name" value="FGGY_C"/>
</dbReference>
<dbReference type="HAMAP" id="MF_00186">
    <property type="entry name" value="Glycerol_kin"/>
    <property type="match status" value="1"/>
</dbReference>
<evidence type="ECO:0000256" key="15">
    <source>
        <dbReference type="ARBA" id="ARBA00052017"/>
    </source>
</evidence>
<keyword evidence="8 19" id="KW-0418">Kinase</keyword>
<feature type="binding site" evidence="19">
    <location>
        <position position="13"/>
    </location>
    <ligand>
        <name>ATP</name>
        <dbReference type="ChEBI" id="CHEBI:30616"/>
    </ligand>
</feature>
<dbReference type="Gene3D" id="3.30.420.40">
    <property type="match status" value="2"/>
</dbReference>
<evidence type="ECO:0000256" key="20">
    <source>
        <dbReference type="HAMAP-Rule" id="MF_01405"/>
    </source>
</evidence>
<feature type="binding site" evidence="19">
    <location>
        <position position="83"/>
    </location>
    <ligand>
        <name>glycerol</name>
        <dbReference type="ChEBI" id="CHEBI:17754"/>
    </ligand>
</feature>
<evidence type="ECO:0000259" key="23">
    <source>
        <dbReference type="Pfam" id="PF00370"/>
    </source>
</evidence>
<evidence type="ECO:0000256" key="7">
    <source>
        <dbReference type="ARBA" id="ARBA00022741"/>
    </source>
</evidence>
<keyword evidence="5 19" id="KW-0808">Transferase</keyword>
<feature type="domain" description="Carbohydrate kinase FGGY C-terminal" evidence="24">
    <location>
        <begin position="260"/>
        <end position="448"/>
    </location>
</feature>
<evidence type="ECO:0000256" key="14">
    <source>
        <dbReference type="ARBA" id="ARBA00051875"/>
    </source>
</evidence>
<proteinExistence type="inferred from homology"/>
<dbReference type="EMBL" id="FPBT01000014">
    <property type="protein sequence ID" value="SFU57657.1"/>
    <property type="molecule type" value="Genomic_DNA"/>
</dbReference>
<dbReference type="AlphaFoldDB" id="A0A1I7HAE6"/>
<dbReference type="PROSITE" id="PS00445">
    <property type="entry name" value="FGGY_KINASES_2"/>
    <property type="match status" value="1"/>
</dbReference>
<dbReference type="InterPro" id="IPR018484">
    <property type="entry name" value="FGGY_N"/>
</dbReference>
<comment type="function">
    <text evidence="17 19">Key enzyme in the regulation of glycerol uptake and metabolism. Catalyzes the phosphorylation of glycerol to yield sn-glycerol 3-phosphate.</text>
</comment>
<feature type="binding site" evidence="19">
    <location>
        <position position="312"/>
    </location>
    <ligand>
        <name>ATP</name>
        <dbReference type="ChEBI" id="CHEBI:30616"/>
    </ligand>
</feature>
<dbReference type="GO" id="GO:0046872">
    <property type="term" value="F:metal ion binding"/>
    <property type="evidence" value="ECO:0007669"/>
    <property type="project" value="UniProtKB-KW"/>
</dbReference>
<dbReference type="SUPFAM" id="SSF53067">
    <property type="entry name" value="Actin-like ATPase domain"/>
    <property type="match status" value="2"/>
</dbReference>
<comment type="catalytic activity">
    <reaction evidence="15 20">
        <text>XTP + H2O = XMP + diphosphate + H(+)</text>
        <dbReference type="Rhea" id="RHEA:28610"/>
        <dbReference type="ChEBI" id="CHEBI:15377"/>
        <dbReference type="ChEBI" id="CHEBI:15378"/>
        <dbReference type="ChEBI" id="CHEBI:33019"/>
        <dbReference type="ChEBI" id="CHEBI:57464"/>
        <dbReference type="ChEBI" id="CHEBI:61314"/>
        <dbReference type="EC" id="3.6.1.66"/>
    </reaction>
</comment>
<evidence type="ECO:0000256" key="1">
    <source>
        <dbReference type="ARBA" id="ARBA00005190"/>
    </source>
</evidence>
<keyword evidence="9 19" id="KW-0319">Glycerol metabolism</keyword>
<evidence type="ECO:0000256" key="13">
    <source>
        <dbReference type="ARBA" id="ARBA00023080"/>
    </source>
</evidence>
<dbReference type="GO" id="GO:0009146">
    <property type="term" value="P:purine nucleoside triphosphate catabolic process"/>
    <property type="evidence" value="ECO:0007669"/>
    <property type="project" value="UniProtKB-UniRule"/>
</dbReference>
<dbReference type="STRING" id="155865.SAMN05216515_11523"/>
<dbReference type="GO" id="GO:0036222">
    <property type="term" value="F:XTP diphosphatase activity"/>
    <property type="evidence" value="ECO:0007669"/>
    <property type="project" value="UniProtKB-UniRule"/>
</dbReference>
<feature type="binding site" evidence="20">
    <location>
        <position position="588"/>
    </location>
    <ligand>
        <name>substrate</name>
    </ligand>
</feature>
<evidence type="ECO:0000259" key="24">
    <source>
        <dbReference type="Pfam" id="PF02782"/>
    </source>
</evidence>
<gene>
    <name evidence="19" type="primary">glpK</name>
    <name evidence="25" type="ORF">SAMN05216508_11423</name>
</gene>
<evidence type="ECO:0000256" key="16">
    <source>
        <dbReference type="ARBA" id="ARBA00052101"/>
    </source>
</evidence>
<dbReference type="EC" id="3.6.1.66" evidence="20"/>
<comment type="pathway">
    <text evidence="1 19">Polyol metabolism; glycerol degradation via glycerol kinase pathway; sn-glycerol 3-phosphate from glycerol: step 1/1.</text>
</comment>
<dbReference type="FunFam" id="3.30.420.40:FF:000007">
    <property type="entry name" value="Glycerol kinase"/>
    <property type="match status" value="1"/>
</dbReference>
<evidence type="ECO:0000256" key="9">
    <source>
        <dbReference type="ARBA" id="ARBA00022798"/>
    </source>
</evidence>
<dbReference type="Gene3D" id="3.90.950.10">
    <property type="match status" value="1"/>
</dbReference>
<dbReference type="InterPro" id="IPR043129">
    <property type="entry name" value="ATPase_NBD"/>
</dbReference>
<dbReference type="EC" id="2.7.1.30" evidence="19"/>
<evidence type="ECO:0000313" key="26">
    <source>
        <dbReference type="Proteomes" id="UP000198817"/>
    </source>
</evidence>
<name>A0A1I7HAE6_9FIRM</name>
<feature type="binding site" evidence="19">
    <location>
        <position position="409"/>
    </location>
    <ligand>
        <name>ADP</name>
        <dbReference type="ChEBI" id="CHEBI:456216"/>
    </ligand>
</feature>
<evidence type="ECO:0000256" key="17">
    <source>
        <dbReference type="ARBA" id="ARBA00054633"/>
    </source>
</evidence>
<comment type="subunit">
    <text evidence="18 19">Homotetramer and homodimer (in equilibrium).</text>
</comment>
<feature type="binding site" evidence="19">
    <location>
        <position position="12"/>
    </location>
    <ligand>
        <name>ATP</name>
        <dbReference type="ChEBI" id="CHEBI:30616"/>
    </ligand>
</feature>
<feature type="domain" description="Carbohydrate kinase FGGY N-terminal" evidence="23">
    <location>
        <begin position="4"/>
        <end position="250"/>
    </location>
</feature>
<feature type="binding site" evidence="19">
    <location>
        <position position="82"/>
    </location>
    <ligand>
        <name>glycerol</name>
        <dbReference type="ChEBI" id="CHEBI:17754"/>
    </ligand>
</feature>
<feature type="binding site" evidence="19">
    <location>
        <position position="243"/>
    </location>
    <ligand>
        <name>glycerol</name>
        <dbReference type="ChEBI" id="CHEBI:17754"/>
    </ligand>
</feature>
<feature type="binding site" evidence="20">
    <location>
        <begin position="670"/>
        <end position="673"/>
    </location>
    <ligand>
        <name>substrate</name>
    </ligand>
</feature>
<dbReference type="GO" id="GO:0035870">
    <property type="term" value="F:dITP diphosphatase activity"/>
    <property type="evidence" value="ECO:0007669"/>
    <property type="project" value="UniProtKB-UniRule"/>
</dbReference>
<feature type="binding site" evidence="20">
    <location>
        <begin position="523"/>
        <end position="528"/>
    </location>
    <ligand>
        <name>substrate</name>
    </ligand>
</feature>
<evidence type="ECO:0000256" key="10">
    <source>
        <dbReference type="ARBA" id="ARBA00022801"/>
    </source>
</evidence>
<dbReference type="CDD" id="cd07769">
    <property type="entry name" value="ASKHA_NBD_FGGY_GK"/>
    <property type="match status" value="1"/>
</dbReference>
<dbReference type="GO" id="GO:0009117">
    <property type="term" value="P:nucleotide metabolic process"/>
    <property type="evidence" value="ECO:0007669"/>
    <property type="project" value="UniProtKB-KW"/>
</dbReference>
<evidence type="ECO:0000313" key="25">
    <source>
        <dbReference type="EMBL" id="SFU57657.1"/>
    </source>
</evidence>
<dbReference type="HAMAP" id="MF_01405">
    <property type="entry name" value="Non_canon_purine_NTPase"/>
    <property type="match status" value="1"/>
</dbReference>
<dbReference type="OrthoDB" id="9805576at2"/>
<feature type="binding site" evidence="20">
    <location>
        <position position="693"/>
    </location>
    <ligand>
        <name>substrate</name>
    </ligand>
</feature>
<evidence type="ECO:0000256" key="4">
    <source>
        <dbReference type="ARBA" id="ARBA00011738"/>
    </source>
</evidence>
<feature type="binding site" evidence="19">
    <location>
        <position position="83"/>
    </location>
    <ligand>
        <name>sn-glycerol 3-phosphate</name>
        <dbReference type="ChEBI" id="CHEBI:57597"/>
    </ligand>
</feature>
<evidence type="ECO:0000256" key="2">
    <source>
        <dbReference type="ARBA" id="ARBA00008023"/>
    </source>
</evidence>
<reference evidence="25 26" key="1">
    <citation type="submission" date="2016-10" db="EMBL/GenBank/DDBJ databases">
        <authorList>
            <person name="de Groot N.N."/>
        </authorList>
    </citation>
    <scope>NUCLEOTIDE SEQUENCE [LARGE SCALE GENOMIC DNA]</scope>
    <source>
        <strain evidence="25 26">KHGC13</strain>
    </source>
</reference>
<dbReference type="Proteomes" id="UP000198817">
    <property type="component" value="Unassembled WGS sequence"/>
</dbReference>
<comment type="function">
    <text evidence="20">Pyrophosphatase that catalyzes the hydrolysis of nucleoside triphosphates to their monophosphate derivatives, with a high preference for the non-canonical purine nucleotides XTP (xanthosine triphosphate), dITP (deoxyinosine triphosphate) and ITP. Seems to function as a house-cleaning enzyme that removes non-canonical purine nucleotides from the nucleotide pool, thus preventing their incorporation into DNA/RNA and avoiding chromosomal lesions.</text>
</comment>
<dbReference type="PROSITE" id="PS00933">
    <property type="entry name" value="FGGY_KINASES_1"/>
    <property type="match status" value="1"/>
</dbReference>
<dbReference type="NCBIfam" id="TIGR01311">
    <property type="entry name" value="glycerol_kin"/>
    <property type="match status" value="1"/>
</dbReference>
<evidence type="ECO:0000256" key="6">
    <source>
        <dbReference type="ARBA" id="ARBA00022723"/>
    </source>
</evidence>
<keyword evidence="10 20" id="KW-0378">Hydrolase</keyword>
<dbReference type="PANTHER" id="PTHR10196:SF69">
    <property type="entry name" value="GLYCEROL KINASE"/>
    <property type="match status" value="1"/>
</dbReference>
<dbReference type="CDD" id="cd00515">
    <property type="entry name" value="HAM1"/>
    <property type="match status" value="1"/>
</dbReference>
<dbReference type="GO" id="GO:0017111">
    <property type="term" value="F:ribonucleoside triphosphate phosphatase activity"/>
    <property type="evidence" value="ECO:0007669"/>
    <property type="project" value="InterPro"/>
</dbReference>
<protein>
    <recommendedName>
        <fullName evidence="19 20">Multifunctional fusion protein</fullName>
    </recommendedName>
    <domain>
        <recommendedName>
            <fullName evidence="20">dITP/XTP pyrophosphatase</fullName>
            <ecNumber evidence="20">3.6.1.66</ecNumber>
        </recommendedName>
        <alternativeName>
            <fullName evidence="20">Non-canonical purine NTP pyrophosphatase</fullName>
        </alternativeName>
        <alternativeName>
            <fullName evidence="20">Non-standard purine NTP pyrophosphatase</fullName>
        </alternativeName>
        <alternativeName>
            <fullName evidence="20">Nucleoside-triphosphate diphosphatase</fullName>
        </alternativeName>
        <alternativeName>
            <fullName evidence="20">Nucleoside-triphosphate pyrophosphatase</fullName>
            <shortName evidence="20">NTPase</shortName>
        </alternativeName>
    </domain>
    <domain>
        <recommendedName>
            <fullName evidence="19">Glycerol kinase</fullName>
            <ecNumber evidence="19">2.7.1.30</ecNumber>
        </recommendedName>
        <alternativeName>
            <fullName evidence="19">ATP:glycerol 3-phosphotransferase</fullName>
        </alternativeName>
        <alternativeName>
            <fullName evidence="19">Glycerokinase</fullName>
            <shortName evidence="19">GK</shortName>
        </alternativeName>
    </domain>
</protein>
<feature type="binding site" evidence="19">
    <location>
        <position position="244"/>
    </location>
    <ligand>
        <name>glycerol</name>
        <dbReference type="ChEBI" id="CHEBI:17754"/>
    </ligand>
</feature>
<dbReference type="GO" id="GO:0036220">
    <property type="term" value="F:ITP diphosphatase activity"/>
    <property type="evidence" value="ECO:0007669"/>
    <property type="project" value="UniProtKB-UniRule"/>
</dbReference>
<dbReference type="GO" id="GO:0006072">
    <property type="term" value="P:glycerol-3-phosphate metabolic process"/>
    <property type="evidence" value="ECO:0007669"/>
    <property type="project" value="InterPro"/>
</dbReference>
<dbReference type="GO" id="GO:0019563">
    <property type="term" value="P:glycerol catabolic process"/>
    <property type="evidence" value="ECO:0007669"/>
    <property type="project" value="UniProtKB-UniRule"/>
</dbReference>
<feature type="binding site" evidence="19">
    <location>
        <position position="12"/>
    </location>
    <ligand>
        <name>ADP</name>
        <dbReference type="ChEBI" id="CHEBI:456216"/>
    </ligand>
</feature>
<dbReference type="FunFam" id="3.90.950.10:FF:000001">
    <property type="entry name" value="dITP/XTP pyrophosphatase"/>
    <property type="match status" value="1"/>
</dbReference>
<evidence type="ECO:0000256" key="19">
    <source>
        <dbReference type="HAMAP-Rule" id="MF_00186"/>
    </source>
</evidence>
<dbReference type="InterPro" id="IPR020922">
    <property type="entry name" value="dITP/XTP_pyrophosphatase"/>
</dbReference>